<dbReference type="EMBL" id="LGAA01000018">
    <property type="protein sequence ID" value="KPD02810.1"/>
    <property type="molecule type" value="Genomic_DNA"/>
</dbReference>
<feature type="compositionally biased region" description="Polar residues" evidence="1">
    <location>
        <begin position="33"/>
        <end position="44"/>
    </location>
</feature>
<organism evidence="2 3">
    <name type="scientific">Moellerella wisconsensis ATCC 35017</name>
    <dbReference type="NCBI Taxonomy" id="1354267"/>
    <lineage>
        <taxon>Bacteria</taxon>
        <taxon>Pseudomonadati</taxon>
        <taxon>Pseudomonadota</taxon>
        <taxon>Gammaproteobacteria</taxon>
        <taxon>Enterobacterales</taxon>
        <taxon>Morganellaceae</taxon>
        <taxon>Moellerella</taxon>
    </lineage>
</organism>
<evidence type="ECO:0000313" key="2">
    <source>
        <dbReference type="EMBL" id="KPD02810.1"/>
    </source>
</evidence>
<protein>
    <submittedName>
        <fullName evidence="2">Uncharacterized protein</fullName>
    </submittedName>
</protein>
<proteinExistence type="predicted"/>
<dbReference type="RefSeq" id="WP_053908340.1">
    <property type="nucleotide sequence ID" value="NZ_CAWMUS010000018.1"/>
</dbReference>
<evidence type="ECO:0000313" key="3">
    <source>
        <dbReference type="Proteomes" id="UP000053226"/>
    </source>
</evidence>
<name>A0A0N0IAC4_9GAMM</name>
<evidence type="ECO:0000256" key="1">
    <source>
        <dbReference type="SAM" id="MobiDB-lite"/>
    </source>
</evidence>
<dbReference type="AlphaFoldDB" id="A0A0N0IAC4"/>
<feature type="compositionally biased region" description="Polar residues" evidence="1">
    <location>
        <begin position="7"/>
        <end position="23"/>
    </location>
</feature>
<comment type="caution">
    <text evidence="2">The sequence shown here is derived from an EMBL/GenBank/DDBJ whole genome shotgun (WGS) entry which is preliminary data.</text>
</comment>
<sequence length="69" mass="7732">MAKTNHIMENNVNSAVTAKQENNLAKDDLARQETANTEVPNTASTEKKVKDQVCANVPFSYLRRARKAR</sequence>
<reference evidence="2 3" key="1">
    <citation type="submission" date="2015-07" db="EMBL/GenBank/DDBJ databases">
        <title>ATOL: Assembling a taxonomically balanced genome-scale reconstruction of the evolutionary history of the Enterobacteriaceae.</title>
        <authorList>
            <person name="Plunkett G.III."/>
            <person name="Neeno-Eckwall E.C."/>
            <person name="Glasner J.D."/>
            <person name="Perna N.T."/>
        </authorList>
    </citation>
    <scope>NUCLEOTIDE SEQUENCE [LARGE SCALE GENOMIC DNA]</scope>
    <source>
        <strain evidence="2 3">ATCC 35017</strain>
    </source>
</reference>
<keyword evidence="3" id="KW-1185">Reference proteome</keyword>
<accession>A0A0N0IAC4</accession>
<feature type="region of interest" description="Disordered" evidence="1">
    <location>
        <begin position="1"/>
        <end position="47"/>
    </location>
</feature>
<gene>
    <name evidence="2" type="ORF">M992_1967</name>
</gene>
<dbReference type="Proteomes" id="UP000053226">
    <property type="component" value="Unassembled WGS sequence"/>
</dbReference>